<organism evidence="7 8">
    <name type="scientific">Amycolatopsis pithecellobii</name>
    <dbReference type="NCBI Taxonomy" id="664692"/>
    <lineage>
        <taxon>Bacteria</taxon>
        <taxon>Bacillati</taxon>
        <taxon>Actinomycetota</taxon>
        <taxon>Actinomycetes</taxon>
        <taxon>Pseudonocardiales</taxon>
        <taxon>Pseudonocardiaceae</taxon>
        <taxon>Amycolatopsis</taxon>
    </lineage>
</organism>
<evidence type="ECO:0000313" key="8">
    <source>
        <dbReference type="Proteomes" id="UP000440096"/>
    </source>
</evidence>
<dbReference type="Pfam" id="PF02653">
    <property type="entry name" value="BPD_transp_2"/>
    <property type="match status" value="1"/>
</dbReference>
<name>A0A6N7YLW0_9PSEU</name>
<sequence length="416" mass="42560">MADTMRETSAPNGSESRKTRAVVPFQTFLLYAGSALIALVVGAVLIIVTSSDLRARYSYFFAVPGDAIGATAHRISEVYGTLLTGAVGSPSAYLAFIRAPGADTAGVAFSPISETLVAAAPLIVAGLGISLAFRAGLINVGGPGQAALGALTAAVVGYWLDLPFPLPLLMAAGAAVLVGGLWGALVGWLKARFGAHEVVTTIMLNYAATNLVVLALSFSFLRRPGRSDPITPEISEGARLPGLFGSDFRVNIGILVAIAAAVLFWVLLNRTPQGLELRAVGQSRQAATALGINHRRVWVGAMAGSGGLVALGAAIHVMGVEHAMTPGTAGTLGIDALVVALLGRTGPVGCCVAGVIVGGMRAGGTQVQALTGVPYDIVTCIQAVLVLLIATPRVAKALFRLRKLSIKPSTTHGWAA</sequence>
<proteinExistence type="predicted"/>
<dbReference type="EMBL" id="WMBA01000003">
    <property type="protein sequence ID" value="MTD53022.1"/>
    <property type="molecule type" value="Genomic_DNA"/>
</dbReference>
<dbReference type="PANTHER" id="PTHR47089">
    <property type="entry name" value="ABC TRANSPORTER, PERMEASE PROTEIN"/>
    <property type="match status" value="1"/>
</dbReference>
<keyword evidence="4 6" id="KW-1133">Transmembrane helix</keyword>
<comment type="caution">
    <text evidence="7">The sequence shown here is derived from an EMBL/GenBank/DDBJ whole genome shotgun (WGS) entry which is preliminary data.</text>
</comment>
<feature type="transmembrane region" description="Helical" evidence="6">
    <location>
        <begin position="28"/>
        <end position="48"/>
    </location>
</feature>
<dbReference type="Proteomes" id="UP000440096">
    <property type="component" value="Unassembled WGS sequence"/>
</dbReference>
<gene>
    <name evidence="7" type="ORF">GKO32_03380</name>
</gene>
<feature type="transmembrane region" description="Helical" evidence="6">
    <location>
        <begin position="201"/>
        <end position="221"/>
    </location>
</feature>
<keyword evidence="8" id="KW-1185">Reference proteome</keyword>
<feature type="transmembrane region" description="Helical" evidence="6">
    <location>
        <begin position="297"/>
        <end position="318"/>
    </location>
</feature>
<dbReference type="GO" id="GO:0005886">
    <property type="term" value="C:plasma membrane"/>
    <property type="evidence" value="ECO:0007669"/>
    <property type="project" value="UniProtKB-SubCell"/>
</dbReference>
<dbReference type="CDD" id="cd06580">
    <property type="entry name" value="TM_PBP1_transp_TpRbsC_like"/>
    <property type="match status" value="1"/>
</dbReference>
<dbReference type="OrthoDB" id="45037at2"/>
<keyword evidence="2" id="KW-1003">Cell membrane</keyword>
<evidence type="ECO:0000256" key="6">
    <source>
        <dbReference type="SAM" id="Phobius"/>
    </source>
</evidence>
<evidence type="ECO:0000256" key="5">
    <source>
        <dbReference type="ARBA" id="ARBA00023136"/>
    </source>
</evidence>
<feature type="transmembrane region" description="Helical" evidence="6">
    <location>
        <begin position="116"/>
        <end position="133"/>
    </location>
</feature>
<evidence type="ECO:0000256" key="2">
    <source>
        <dbReference type="ARBA" id="ARBA00022475"/>
    </source>
</evidence>
<dbReference type="AlphaFoldDB" id="A0A6N7YLW0"/>
<evidence type="ECO:0000256" key="4">
    <source>
        <dbReference type="ARBA" id="ARBA00022989"/>
    </source>
</evidence>
<feature type="transmembrane region" description="Helical" evidence="6">
    <location>
        <begin position="375"/>
        <end position="395"/>
    </location>
</feature>
<evidence type="ECO:0000256" key="1">
    <source>
        <dbReference type="ARBA" id="ARBA00004651"/>
    </source>
</evidence>
<keyword evidence="5 6" id="KW-0472">Membrane</keyword>
<feature type="transmembrane region" description="Helical" evidence="6">
    <location>
        <begin position="248"/>
        <end position="268"/>
    </location>
</feature>
<keyword evidence="3 6" id="KW-0812">Transmembrane</keyword>
<feature type="transmembrane region" description="Helical" evidence="6">
    <location>
        <begin position="166"/>
        <end position="189"/>
    </location>
</feature>
<dbReference type="GO" id="GO:0022857">
    <property type="term" value="F:transmembrane transporter activity"/>
    <property type="evidence" value="ECO:0007669"/>
    <property type="project" value="InterPro"/>
</dbReference>
<reference evidence="7 8" key="1">
    <citation type="submission" date="2019-11" db="EMBL/GenBank/DDBJ databases">
        <title>Draft genome of Amycolatopsis RM579.</title>
        <authorList>
            <person name="Duangmal K."/>
            <person name="Mingma R."/>
        </authorList>
    </citation>
    <scope>NUCLEOTIDE SEQUENCE [LARGE SCALE GENOMIC DNA]</scope>
    <source>
        <strain evidence="7 8">RM579</strain>
    </source>
</reference>
<dbReference type="RefSeq" id="WP_154755272.1">
    <property type="nucleotide sequence ID" value="NZ_WMBA01000003.1"/>
</dbReference>
<evidence type="ECO:0000313" key="7">
    <source>
        <dbReference type="EMBL" id="MTD53022.1"/>
    </source>
</evidence>
<accession>A0A6N7YLW0</accession>
<protein>
    <submittedName>
        <fullName evidence="7">ABC transporter permease</fullName>
    </submittedName>
</protein>
<feature type="transmembrane region" description="Helical" evidence="6">
    <location>
        <begin position="140"/>
        <end position="160"/>
    </location>
</feature>
<dbReference type="InterPro" id="IPR001851">
    <property type="entry name" value="ABC_transp_permease"/>
</dbReference>
<evidence type="ECO:0000256" key="3">
    <source>
        <dbReference type="ARBA" id="ARBA00022692"/>
    </source>
</evidence>
<dbReference type="PANTHER" id="PTHR47089:SF1">
    <property type="entry name" value="GUANOSINE ABC TRANSPORTER PERMEASE PROTEIN NUPP"/>
    <property type="match status" value="1"/>
</dbReference>
<comment type="subcellular location">
    <subcellularLocation>
        <location evidence="1">Cell membrane</location>
        <topology evidence="1">Multi-pass membrane protein</topology>
    </subcellularLocation>
</comment>